<reference evidence="2 3" key="1">
    <citation type="submission" date="2019-11" db="EMBL/GenBank/DDBJ databases">
        <title>Isolation of a new High Light Tolerant Cyanobacteria.</title>
        <authorList>
            <person name="Dobson Z."/>
            <person name="Vaughn N."/>
            <person name="Vaughn M."/>
            <person name="Fromme P."/>
            <person name="Mazor Y."/>
        </authorList>
    </citation>
    <scope>NUCLEOTIDE SEQUENCE [LARGE SCALE GENOMIC DNA]</scope>
    <source>
        <strain evidence="2 3">0216</strain>
    </source>
</reference>
<name>A0A844GRR7_9CHRO</name>
<dbReference type="RefSeq" id="WP_099435445.1">
    <property type="nucleotide sequence ID" value="NZ_WMIA01000002.1"/>
</dbReference>
<evidence type="ECO:0000256" key="1">
    <source>
        <dbReference type="SAM" id="Phobius"/>
    </source>
</evidence>
<keyword evidence="1" id="KW-0812">Transmembrane</keyword>
<keyword evidence="1" id="KW-0472">Membrane</keyword>
<dbReference type="AlphaFoldDB" id="A0A844GRR7"/>
<feature type="transmembrane region" description="Helical" evidence="1">
    <location>
        <begin position="12"/>
        <end position="31"/>
    </location>
</feature>
<feature type="transmembrane region" description="Helical" evidence="1">
    <location>
        <begin position="119"/>
        <end position="142"/>
    </location>
</feature>
<gene>
    <name evidence="2" type="ORF">GGC33_02250</name>
</gene>
<evidence type="ECO:0000313" key="2">
    <source>
        <dbReference type="EMBL" id="MTF37752.1"/>
    </source>
</evidence>
<comment type="caution">
    <text evidence="2">The sequence shown here is derived from an EMBL/GenBank/DDBJ whole genome shotgun (WGS) entry which is preliminary data.</text>
</comment>
<evidence type="ECO:0000313" key="3">
    <source>
        <dbReference type="Proteomes" id="UP000437131"/>
    </source>
</evidence>
<sequence>MNIILFLITNSLKIFGLFWIAGGLFVCLEVLKSSRMDKYIKAIDFNHKPDYKEYIFSLAIGLLTLLSGVTLLVSQNIAILFLGLLIITQLMFFDFREKKFKASQTDSDKENYSISPQTYNAYLTSIYVTIFALIRYCLNIFVN</sequence>
<feature type="transmembrane region" description="Helical" evidence="1">
    <location>
        <begin position="77"/>
        <end position="95"/>
    </location>
</feature>
<proteinExistence type="predicted"/>
<accession>A0A844GRR7</accession>
<protein>
    <submittedName>
        <fullName evidence="2">Uncharacterized protein</fullName>
    </submittedName>
</protein>
<keyword evidence="1" id="KW-1133">Transmembrane helix</keyword>
<organism evidence="2 3">
    <name type="scientific">Cyanobacterium aponinum 0216</name>
    <dbReference type="NCBI Taxonomy" id="2676140"/>
    <lineage>
        <taxon>Bacteria</taxon>
        <taxon>Bacillati</taxon>
        <taxon>Cyanobacteriota</taxon>
        <taxon>Cyanophyceae</taxon>
        <taxon>Oscillatoriophycideae</taxon>
        <taxon>Chroococcales</taxon>
        <taxon>Geminocystaceae</taxon>
        <taxon>Cyanobacterium</taxon>
    </lineage>
</organism>
<feature type="transmembrane region" description="Helical" evidence="1">
    <location>
        <begin position="51"/>
        <end position="71"/>
    </location>
</feature>
<dbReference type="EMBL" id="WMIA01000002">
    <property type="protein sequence ID" value="MTF37752.1"/>
    <property type="molecule type" value="Genomic_DNA"/>
</dbReference>
<dbReference type="Proteomes" id="UP000437131">
    <property type="component" value="Unassembled WGS sequence"/>
</dbReference>